<feature type="compositionally biased region" description="Low complexity" evidence="1">
    <location>
        <begin position="161"/>
        <end position="179"/>
    </location>
</feature>
<keyword evidence="3" id="KW-1185">Reference proteome</keyword>
<evidence type="ECO:0000256" key="1">
    <source>
        <dbReference type="SAM" id="MobiDB-lite"/>
    </source>
</evidence>
<organism evidence="2 3">
    <name type="scientific">Didymella heteroderae</name>
    <dbReference type="NCBI Taxonomy" id="1769908"/>
    <lineage>
        <taxon>Eukaryota</taxon>
        <taxon>Fungi</taxon>
        <taxon>Dikarya</taxon>
        <taxon>Ascomycota</taxon>
        <taxon>Pezizomycotina</taxon>
        <taxon>Dothideomycetes</taxon>
        <taxon>Pleosporomycetidae</taxon>
        <taxon>Pleosporales</taxon>
        <taxon>Pleosporineae</taxon>
        <taxon>Didymellaceae</taxon>
        <taxon>Didymella</taxon>
    </lineage>
</organism>
<reference evidence="2" key="1">
    <citation type="submission" date="2019-04" db="EMBL/GenBank/DDBJ databases">
        <title>Sequencing of skin fungus with MAO and IRED activity.</title>
        <authorList>
            <person name="Marsaioli A.J."/>
            <person name="Bonatto J.M.C."/>
            <person name="Reis Junior O."/>
        </authorList>
    </citation>
    <scope>NUCLEOTIDE SEQUENCE</scope>
    <source>
        <strain evidence="2">28M1</strain>
    </source>
</reference>
<feature type="compositionally biased region" description="Low complexity" evidence="1">
    <location>
        <begin position="15"/>
        <end position="26"/>
    </location>
</feature>
<name>A0A9P4X239_9PLEO</name>
<protein>
    <submittedName>
        <fullName evidence="2">Uncharacterized protein</fullName>
    </submittedName>
</protein>
<comment type="caution">
    <text evidence="2">The sequence shown here is derived from an EMBL/GenBank/DDBJ whole genome shotgun (WGS) entry which is preliminary data.</text>
</comment>
<dbReference type="AlphaFoldDB" id="A0A9P4X239"/>
<feature type="compositionally biased region" description="Basic and acidic residues" evidence="1">
    <location>
        <begin position="76"/>
        <end position="104"/>
    </location>
</feature>
<evidence type="ECO:0000313" key="3">
    <source>
        <dbReference type="Proteomes" id="UP000758155"/>
    </source>
</evidence>
<sequence>MAHSPTDFLGVNELRPSPRQQRSRSSGYVDNLEEQAEWDRRDRERQMKRYREGSRLSSTTHHRTRSDHLCVPIIETNRRPRSNERNEQERNDSPRTFKVEEARPGPKPIYDYDLNTEPVLPSQLPAKYEWKSQQQQQQQQQSKPKIKVQIHQETPIHSRVPAARTPKRSPSASPKSATAQPELQFQYSTLQAELLQIGTTCLPYNDIMPADPRDLTFDKIAGRVDGFAFDLHVWSQVANLDGLAMVEKSRRNVADAVSRNLDRLIERVSDLHDACATVKPKDLKLPPLPAVDDDEGDYGSYDDGNGDDDVEDPTEAPGFVIHSLLHSIEVQIQTLKRLTRSLQEATPSAKDELVGVARLVEETAKYFGSGAALRQHSVDARFAGRKALDEARHTAGVL</sequence>
<feature type="compositionally biased region" description="Basic and acidic residues" evidence="1">
    <location>
        <begin position="37"/>
        <end position="54"/>
    </location>
</feature>
<feature type="compositionally biased region" description="Acidic residues" evidence="1">
    <location>
        <begin position="304"/>
        <end position="313"/>
    </location>
</feature>
<feature type="region of interest" description="Disordered" evidence="1">
    <location>
        <begin position="285"/>
        <end position="313"/>
    </location>
</feature>
<feature type="region of interest" description="Disordered" evidence="1">
    <location>
        <begin position="1"/>
        <end position="180"/>
    </location>
</feature>
<dbReference type="OrthoDB" id="3731753at2759"/>
<dbReference type="Proteomes" id="UP000758155">
    <property type="component" value="Unassembled WGS sequence"/>
</dbReference>
<evidence type="ECO:0000313" key="2">
    <source>
        <dbReference type="EMBL" id="KAF3047719.1"/>
    </source>
</evidence>
<gene>
    <name evidence="2" type="ORF">E8E12_011516</name>
</gene>
<accession>A0A9P4X239</accession>
<dbReference type="EMBL" id="SWKV01000002">
    <property type="protein sequence ID" value="KAF3047719.1"/>
    <property type="molecule type" value="Genomic_DNA"/>
</dbReference>
<proteinExistence type="predicted"/>